<feature type="domain" description="Acyl-CoA oxidase C-alpha1" evidence="8">
    <location>
        <begin position="178"/>
        <end position="320"/>
    </location>
</feature>
<evidence type="ECO:0000259" key="7">
    <source>
        <dbReference type="Pfam" id="PF14749"/>
    </source>
</evidence>
<dbReference type="Pfam" id="PF22924">
    <property type="entry name" value="ACOX_C_alpha1"/>
    <property type="match status" value="1"/>
</dbReference>
<evidence type="ECO:0000256" key="1">
    <source>
        <dbReference type="ARBA" id="ARBA00001974"/>
    </source>
</evidence>
<keyword evidence="3" id="KW-0285">Flavoprotein</keyword>
<proteinExistence type="inferred from homology"/>
<keyword evidence="10" id="KW-1185">Reference proteome</keyword>
<dbReference type="EMBL" id="AGUE01000006">
    <property type="protein sequence ID" value="EHL03694.1"/>
    <property type="molecule type" value="Genomic_DNA"/>
</dbReference>
<dbReference type="Gene3D" id="1.20.140.10">
    <property type="entry name" value="Butyryl-CoA Dehydrogenase, subunit A, domain 3"/>
    <property type="match status" value="2"/>
</dbReference>
<sequence>MSPPQWVKDLKPAPPQGSDLIQAEREKSKLSVDKLSNFLFTKQVIERQERILKILQSEKVFDKSQNYFDGRIDKFKTALARAKRLRQLQVKHNWSRDEYMCANDLVSEPGPYGLHASMYLTTLRDQGTPEQHKLFLQPAENYRAIGFKIPHINMLAKFSSVDPESNKYVKPSSPSLVYGTLTWVRSTIVLQSGGVLARGVTIAVRYASVRRQFQDRDAPSDADGENQVLNYTMVQFRLLPLLAATFALHFTGKAMMGLYEENQKKMINSDAGKVADTNRGAGPEEIHSGSDLLADLHATSCGLKALSSTTAAEGLELLKSARAVLKGNAPNNDTTKIFTNFLQKQDMGAAHDVLGSDADLVAAFAWRTSFLTFEALKHRDVEKNSWNSLLVDFWRLSTAHSQYLVVKNFYDALQNWQLDSSLGRKDGKVYEDMFHRASELNPLNGLTIDPYPDSDVLVKKDESERFKSKL</sequence>
<protein>
    <submittedName>
        <fullName evidence="9">Putative Peroxisomal acyl-coenzyme A oxidase 1</fullName>
    </submittedName>
</protein>
<dbReference type="InterPro" id="IPR029320">
    <property type="entry name" value="Acyl-CoA_ox_N"/>
</dbReference>
<evidence type="ECO:0000256" key="3">
    <source>
        <dbReference type="ARBA" id="ARBA00022630"/>
    </source>
</evidence>
<evidence type="ECO:0000313" key="9">
    <source>
        <dbReference type="EMBL" id="EHL03694.1"/>
    </source>
</evidence>
<dbReference type="GO" id="GO:0003997">
    <property type="term" value="F:acyl-CoA oxidase activity"/>
    <property type="evidence" value="ECO:0007669"/>
    <property type="project" value="InterPro"/>
</dbReference>
<dbReference type="Proteomes" id="UP000005446">
    <property type="component" value="Unassembled WGS sequence"/>
</dbReference>
<dbReference type="GO" id="GO:0055088">
    <property type="term" value="P:lipid homeostasis"/>
    <property type="evidence" value="ECO:0007669"/>
    <property type="project" value="TreeGrafter"/>
</dbReference>
<dbReference type="InterPro" id="IPR037069">
    <property type="entry name" value="AcylCoA_DH/ox_N_sf"/>
</dbReference>
<evidence type="ECO:0000256" key="4">
    <source>
        <dbReference type="ARBA" id="ARBA00022827"/>
    </source>
</evidence>
<dbReference type="Pfam" id="PF14749">
    <property type="entry name" value="Acyl-CoA_ox_N"/>
    <property type="match status" value="1"/>
</dbReference>
<evidence type="ECO:0000313" key="10">
    <source>
        <dbReference type="Proteomes" id="UP000005446"/>
    </source>
</evidence>
<dbReference type="OrthoDB" id="538336at2759"/>
<dbReference type="InParanoid" id="H0ED40"/>
<evidence type="ECO:0000256" key="5">
    <source>
        <dbReference type="ARBA" id="ARBA00023002"/>
    </source>
</evidence>
<dbReference type="SUPFAM" id="SSF47203">
    <property type="entry name" value="Acyl-CoA dehydrogenase C-terminal domain-like"/>
    <property type="match status" value="2"/>
</dbReference>
<dbReference type="InterPro" id="IPR036250">
    <property type="entry name" value="AcylCo_DH-like_C"/>
</dbReference>
<comment type="caution">
    <text evidence="9">The sequence shown here is derived from an EMBL/GenBank/DDBJ whole genome shotgun (WGS) entry which is preliminary data.</text>
</comment>
<evidence type="ECO:0000256" key="2">
    <source>
        <dbReference type="ARBA" id="ARBA00006288"/>
    </source>
</evidence>
<dbReference type="InterPro" id="IPR002655">
    <property type="entry name" value="Acyl-CoA_oxidase_C"/>
</dbReference>
<evidence type="ECO:0000259" key="8">
    <source>
        <dbReference type="Pfam" id="PF22924"/>
    </source>
</evidence>
<keyword evidence="5" id="KW-0560">Oxidoreductase</keyword>
<feature type="domain" description="Acyl-coenzyme A oxidase N-terminal" evidence="7">
    <location>
        <begin position="32"/>
        <end position="145"/>
    </location>
</feature>
<evidence type="ECO:0000259" key="6">
    <source>
        <dbReference type="Pfam" id="PF01756"/>
    </source>
</evidence>
<reference evidence="9 10" key="1">
    <citation type="journal article" date="2012" name="Eukaryot. Cell">
        <title>Genome sequence of the fungus Glarea lozoyensis: the first genome sequence of a species from the Helotiaceae family.</title>
        <authorList>
            <person name="Youssar L."/>
            <person name="Gruening B.A."/>
            <person name="Erxleben A."/>
            <person name="Guenther S."/>
            <person name="Huettel W."/>
        </authorList>
    </citation>
    <scope>NUCLEOTIDE SEQUENCE [LARGE SCALE GENOMIC DNA]</scope>
    <source>
        <strain evidence="10">ATCC 74030 / MF5533</strain>
    </source>
</reference>
<dbReference type="InterPro" id="IPR055060">
    <property type="entry name" value="ACOX_C_alpha1"/>
</dbReference>
<dbReference type="GO" id="GO:0071949">
    <property type="term" value="F:FAD binding"/>
    <property type="evidence" value="ECO:0007669"/>
    <property type="project" value="InterPro"/>
</dbReference>
<feature type="domain" description="Acyl-CoA oxidase C-terminal" evidence="6">
    <location>
        <begin position="413"/>
        <end position="444"/>
    </location>
</feature>
<dbReference type="PANTHER" id="PTHR10909">
    <property type="entry name" value="ELECTRON TRANSPORT OXIDOREDUCTASE"/>
    <property type="match status" value="1"/>
</dbReference>
<dbReference type="Pfam" id="PF01756">
    <property type="entry name" value="ACOX"/>
    <property type="match status" value="1"/>
</dbReference>
<dbReference type="GO" id="GO:0005504">
    <property type="term" value="F:fatty acid binding"/>
    <property type="evidence" value="ECO:0007669"/>
    <property type="project" value="TreeGrafter"/>
</dbReference>
<organism evidence="9 10">
    <name type="scientific">Glarea lozoyensis (strain ATCC 74030 / MF5533)</name>
    <dbReference type="NCBI Taxonomy" id="1104152"/>
    <lineage>
        <taxon>Eukaryota</taxon>
        <taxon>Fungi</taxon>
        <taxon>Dikarya</taxon>
        <taxon>Ascomycota</taxon>
        <taxon>Pezizomycotina</taxon>
        <taxon>Leotiomycetes</taxon>
        <taxon>Helotiales</taxon>
        <taxon>Helotiaceae</taxon>
        <taxon>Glarea</taxon>
    </lineage>
</organism>
<dbReference type="HOGENOM" id="CLU_014629_1_0_1"/>
<gene>
    <name evidence="9" type="ORF">M7I_0340</name>
</gene>
<accession>H0ED40</accession>
<comment type="similarity">
    <text evidence="2">Belongs to the acyl-CoA oxidase family.</text>
</comment>
<dbReference type="AlphaFoldDB" id="H0ED40"/>
<comment type="cofactor">
    <cofactor evidence="1">
        <name>FAD</name>
        <dbReference type="ChEBI" id="CHEBI:57692"/>
    </cofactor>
</comment>
<dbReference type="PANTHER" id="PTHR10909:SF250">
    <property type="entry name" value="PEROXISOMAL ACYL-COENZYME A OXIDASE 1"/>
    <property type="match status" value="1"/>
</dbReference>
<name>H0ED40_GLAL7</name>
<keyword evidence="4" id="KW-0274">FAD</keyword>
<dbReference type="GO" id="GO:0005777">
    <property type="term" value="C:peroxisome"/>
    <property type="evidence" value="ECO:0007669"/>
    <property type="project" value="InterPro"/>
</dbReference>
<dbReference type="InterPro" id="IPR012258">
    <property type="entry name" value="Acyl-CoA_oxidase"/>
</dbReference>
<dbReference type="Gene3D" id="1.10.540.10">
    <property type="entry name" value="Acyl-CoA dehydrogenase/oxidase, N-terminal domain"/>
    <property type="match status" value="1"/>
</dbReference>
<dbReference type="GO" id="GO:0033540">
    <property type="term" value="P:fatty acid beta-oxidation using acyl-CoA oxidase"/>
    <property type="evidence" value="ECO:0007669"/>
    <property type="project" value="TreeGrafter"/>
</dbReference>